<keyword evidence="5" id="KW-1185">Reference proteome</keyword>
<evidence type="ECO:0000256" key="1">
    <source>
        <dbReference type="ARBA" id="ARBA00010169"/>
    </source>
</evidence>
<dbReference type="Pfam" id="PF01554">
    <property type="entry name" value="MatE"/>
    <property type="match status" value="2"/>
</dbReference>
<evidence type="ECO:0000256" key="3">
    <source>
        <dbReference type="SAM" id="Phobius"/>
    </source>
</evidence>
<dbReference type="PANTHER" id="PTHR11206">
    <property type="entry name" value="MULTIDRUG RESISTANCE PROTEIN"/>
    <property type="match status" value="1"/>
</dbReference>
<dbReference type="InterPro" id="IPR002528">
    <property type="entry name" value="MATE_fam"/>
</dbReference>
<evidence type="ECO:0000313" key="4">
    <source>
        <dbReference type="EMBL" id="CAK9106316.1"/>
    </source>
</evidence>
<proteinExistence type="inferred from homology"/>
<feature type="transmembrane region" description="Helical" evidence="3">
    <location>
        <begin position="173"/>
        <end position="196"/>
    </location>
</feature>
<feature type="transmembrane region" description="Helical" evidence="3">
    <location>
        <begin position="583"/>
        <end position="605"/>
    </location>
</feature>
<keyword evidence="3" id="KW-0812">Transmembrane</keyword>
<dbReference type="Pfam" id="PF03091">
    <property type="entry name" value="CutA1"/>
    <property type="match status" value="1"/>
</dbReference>
<name>A0ABP0S1W1_9DINO</name>
<keyword evidence="3" id="KW-1133">Transmembrane helix</keyword>
<feature type="transmembrane region" description="Helical" evidence="3">
    <location>
        <begin position="239"/>
        <end position="265"/>
    </location>
</feature>
<evidence type="ECO:0008006" key="6">
    <source>
        <dbReference type="Google" id="ProtNLM"/>
    </source>
</evidence>
<keyword evidence="3" id="KW-0472">Membrane</keyword>
<dbReference type="Proteomes" id="UP001642484">
    <property type="component" value="Unassembled WGS sequence"/>
</dbReference>
<feature type="transmembrane region" description="Helical" evidence="3">
    <location>
        <begin position="102"/>
        <end position="121"/>
    </location>
</feature>
<evidence type="ECO:0000313" key="5">
    <source>
        <dbReference type="Proteomes" id="UP001642484"/>
    </source>
</evidence>
<feature type="transmembrane region" description="Helical" evidence="3">
    <location>
        <begin position="202"/>
        <end position="227"/>
    </location>
</feature>
<dbReference type="InterPro" id="IPR015867">
    <property type="entry name" value="N-reg_PII/ATP_PRibTrfase_C"/>
</dbReference>
<dbReference type="SUPFAM" id="SSF54913">
    <property type="entry name" value="GlnB-like"/>
    <property type="match status" value="2"/>
</dbReference>
<dbReference type="Gene3D" id="3.30.70.120">
    <property type="match status" value="1"/>
</dbReference>
<organism evidence="4 5">
    <name type="scientific">Durusdinium trenchii</name>
    <dbReference type="NCBI Taxonomy" id="1381693"/>
    <lineage>
        <taxon>Eukaryota</taxon>
        <taxon>Sar</taxon>
        <taxon>Alveolata</taxon>
        <taxon>Dinophyceae</taxon>
        <taxon>Suessiales</taxon>
        <taxon>Symbiodiniaceae</taxon>
        <taxon>Durusdinium</taxon>
    </lineage>
</organism>
<gene>
    <name evidence="4" type="ORF">CCMP2556_LOCUS49705</name>
</gene>
<protein>
    <recommendedName>
        <fullName evidence="6">Protein DETOXIFICATION</fullName>
    </recommendedName>
</protein>
<dbReference type="InterPro" id="IPR011322">
    <property type="entry name" value="N-reg_PII-like_a/b"/>
</dbReference>
<comment type="similarity">
    <text evidence="2">Belongs to the multi antimicrobial extrusion (MATE) (TC 2.A.66.1) family.</text>
</comment>
<sequence length="989" mass="106707">MRRMTSDYTDTPLWQQILRFVVPITATYALEGAATLVPIWAAAHGGNPTEAEATRRVGAVGLGNTVVICVALVVKSGWTGAQDTLVSQAHGLKDHRKARDHLNCCQIWMVFLAAICSLLLLSTEQMLILTGCATEQLAADTFRYVLSCIPGVWLEFQYDALRKFLMNQQIPSPGFWVLVGAVPAHWAMCVVLLNQIHVCDPLVAIGIAFSVKSAVSFLLLAGYMSFLQPTPSCIGWWRIWSCSAGAGGLASYATIAVPSVAMYGFDWWAYEMLTLLAGGLRSDTQLAAHVAATTASDWAFLVVRGAPKAATALVGAAAGREDVGRVRKVVRACLLLTFVMCSGLSASCWFGRQHLTHMLLPDERETQAIFGKLLVCVLLSLLADGFNSCCSGIFAGLGRQGAVSAGLFAFQWVVQLPLACFLGYHFDMGALGLHVASCVASVLNSVYNALLMKHCIKGLGPEMPVKEYEMLQSRRPLEASSAAALLGGGYLRALFTGFSDTGEVGGVNSWDLGVDADVSVGREVHEDATLLDLLWGFLLDLPVDSSTSSWNVLAGYFCGVVLALFHHLPGQVIGYLRTRGDAVFANFMLFLGTRCIAELFVALLLTESEEGMLFPLEGLMIRLVEQFQGARPDGDDADENLALVIKTLVSQACHGLRFGAAILEQISSANVVATLLDKVVDLGSPVGPGLFMWFGATSENTTGRPAGADATHRLSVFEASVLSLSISRLFCLSWGAPKRGEARGEAAVWGGPGKRVDARRGDRAVTRTAHKKGFVQEGQTVVFFWIGGFVAWVDLEGLGFVLWLNTPGAFGALERSKMSITVWTTEDAADKADKIAAASKTLPDAEVSIEPIKSYYWWDGKVNFDPEWRVVVTTTAPFETARDIISKVHSYDTPMIIYDLPNDFTEQPYWKGSLTLSSSHEAIQLAERLVEQRLVACAQASDSGQLAVKTLNKCKTLVEGSAGVSVAWSAIGGNEGYLKWLEDECVGAK</sequence>
<dbReference type="InterPro" id="IPR004323">
    <property type="entry name" value="Ion_tolerance_CutA"/>
</dbReference>
<accession>A0ABP0S1W1</accession>
<feature type="transmembrane region" description="Helical" evidence="3">
    <location>
        <begin position="20"/>
        <end position="41"/>
    </location>
</feature>
<evidence type="ECO:0000256" key="2">
    <source>
        <dbReference type="ARBA" id="ARBA00010199"/>
    </source>
</evidence>
<comment type="similarity">
    <text evidence="1">Belongs to the CutA family.</text>
</comment>
<reference evidence="4 5" key="1">
    <citation type="submission" date="2024-02" db="EMBL/GenBank/DDBJ databases">
        <authorList>
            <person name="Chen Y."/>
            <person name="Shah S."/>
            <person name="Dougan E. K."/>
            <person name="Thang M."/>
            <person name="Chan C."/>
        </authorList>
    </citation>
    <scope>NUCLEOTIDE SEQUENCE [LARGE SCALE GENOMIC DNA]</scope>
</reference>
<dbReference type="EMBL" id="CAXAMN010026861">
    <property type="protein sequence ID" value="CAK9106316.1"/>
    <property type="molecule type" value="Genomic_DNA"/>
</dbReference>
<feature type="transmembrane region" description="Helical" evidence="3">
    <location>
        <begin position="61"/>
        <end position="81"/>
    </location>
</feature>
<feature type="transmembrane region" description="Helical" evidence="3">
    <location>
        <begin position="431"/>
        <end position="450"/>
    </location>
</feature>
<comment type="caution">
    <text evidence="4">The sequence shown here is derived from an EMBL/GenBank/DDBJ whole genome shotgun (WGS) entry which is preliminary data.</text>
</comment>
<feature type="transmembrane region" description="Helical" evidence="3">
    <location>
        <begin position="329"/>
        <end position="352"/>
    </location>
</feature>
<feature type="transmembrane region" description="Helical" evidence="3">
    <location>
        <begin position="403"/>
        <end position="424"/>
    </location>
</feature>
<feature type="transmembrane region" description="Helical" evidence="3">
    <location>
        <begin position="553"/>
        <end position="576"/>
    </location>
</feature>